<dbReference type="GO" id="GO:0046933">
    <property type="term" value="F:proton-transporting ATP synthase activity, rotational mechanism"/>
    <property type="evidence" value="ECO:0007669"/>
    <property type="project" value="UniProtKB-UniRule"/>
</dbReference>
<evidence type="ECO:0000256" key="4">
    <source>
        <dbReference type="ARBA" id="ARBA00023065"/>
    </source>
</evidence>
<keyword evidence="6 7" id="KW-0066">ATP synthesis</keyword>
<sequence length="178" mass="20076">MSHDAVEKRYASALFELAKEHGQLETIEKEVRVVKEVFEGNEPFRKLLKSPKVTLEKKQEILKDIFSGLSTFTLNTLLLLTERHRDDLIADVCRSFIERMNEERGISEAVVYSARPLTAEESKAISGVFAEKVGKRSLNIENVVDSGLLGGLKIRIGNSIFDSSLRGKLERLERTLIS</sequence>
<dbReference type="Gene3D" id="1.10.520.20">
    <property type="entry name" value="N-terminal domain of the delta subunit of the F1F0-ATP synthase"/>
    <property type="match status" value="1"/>
</dbReference>
<dbReference type="Proteomes" id="UP000391919">
    <property type="component" value="Unassembled WGS sequence"/>
</dbReference>
<dbReference type="PANTHER" id="PTHR11910">
    <property type="entry name" value="ATP SYNTHASE DELTA CHAIN"/>
    <property type="match status" value="1"/>
</dbReference>
<keyword evidence="4 7" id="KW-0406">Ion transport</keyword>
<evidence type="ECO:0000256" key="7">
    <source>
        <dbReference type="HAMAP-Rule" id="MF_01416"/>
    </source>
</evidence>
<evidence type="ECO:0000256" key="1">
    <source>
        <dbReference type="ARBA" id="ARBA00004370"/>
    </source>
</evidence>
<organism evidence="8 9">
    <name type="scientific">Weizmannia acidilactici</name>
    <dbReference type="NCBI Taxonomy" id="2607726"/>
    <lineage>
        <taxon>Bacteria</taxon>
        <taxon>Bacillati</taxon>
        <taxon>Bacillota</taxon>
        <taxon>Bacilli</taxon>
        <taxon>Bacillales</taxon>
        <taxon>Bacillaceae</taxon>
        <taxon>Heyndrickxia</taxon>
    </lineage>
</organism>
<dbReference type="SUPFAM" id="SSF47928">
    <property type="entry name" value="N-terminal domain of the delta subunit of the F1F0-ATP synthase"/>
    <property type="match status" value="1"/>
</dbReference>
<comment type="function">
    <text evidence="7">F(1)F(0) ATP synthase produces ATP from ADP in the presence of a proton or sodium gradient. F-type ATPases consist of two structural domains, F(1) containing the extramembraneous catalytic core and F(0) containing the membrane proton channel, linked together by a central stalk and a peripheral stalk. During catalysis, ATP synthesis in the catalytic domain of F(1) is coupled via a rotary mechanism of the central stalk subunits to proton translocation.</text>
</comment>
<dbReference type="InterPro" id="IPR026015">
    <property type="entry name" value="ATP_synth_OSCP/delta_N_sf"/>
</dbReference>
<comment type="function">
    <text evidence="7">This protein is part of the stalk that links CF(0) to CF(1). It either transmits conformational changes from CF(0) to CF(1) or is implicated in proton conduction.</text>
</comment>
<protein>
    <recommendedName>
        <fullName evidence="7">ATP synthase subunit delta</fullName>
    </recommendedName>
    <alternativeName>
        <fullName evidence="7">ATP synthase F(1) sector subunit delta</fullName>
    </alternativeName>
    <alternativeName>
        <fullName evidence="7">F-type ATPase subunit delta</fullName>
        <shortName evidence="7">F-ATPase subunit delta</shortName>
    </alternativeName>
</protein>
<evidence type="ECO:0000256" key="6">
    <source>
        <dbReference type="ARBA" id="ARBA00023310"/>
    </source>
</evidence>
<evidence type="ECO:0000313" key="8">
    <source>
        <dbReference type="EMBL" id="GER69472.1"/>
    </source>
</evidence>
<keyword evidence="7" id="KW-0139">CF(1)</keyword>
<gene>
    <name evidence="7 8" type="primary">atpH</name>
    <name evidence="8" type="ORF">BpJC7_07750</name>
</gene>
<keyword evidence="5 7" id="KW-0472">Membrane</keyword>
<name>A0A5J4J398_9BACI</name>
<keyword evidence="9" id="KW-1185">Reference proteome</keyword>
<comment type="subcellular location">
    <subcellularLocation>
        <location evidence="7">Cell membrane</location>
        <topology evidence="7">Peripheral membrane protein</topology>
    </subcellularLocation>
    <subcellularLocation>
        <location evidence="1">Membrane</location>
    </subcellularLocation>
</comment>
<dbReference type="InterPro" id="IPR000711">
    <property type="entry name" value="ATPase_OSCP/dsu"/>
</dbReference>
<comment type="similarity">
    <text evidence="7">Belongs to the ATPase delta chain family.</text>
</comment>
<dbReference type="EMBL" id="BKZQ01000007">
    <property type="protein sequence ID" value="GER69472.1"/>
    <property type="molecule type" value="Genomic_DNA"/>
</dbReference>
<keyword evidence="7" id="KW-1003">Cell membrane</keyword>
<dbReference type="Pfam" id="PF00213">
    <property type="entry name" value="OSCP"/>
    <property type="match status" value="1"/>
</dbReference>
<dbReference type="HAMAP" id="MF_01416">
    <property type="entry name" value="ATP_synth_delta_bact"/>
    <property type="match status" value="1"/>
</dbReference>
<evidence type="ECO:0000256" key="5">
    <source>
        <dbReference type="ARBA" id="ARBA00023136"/>
    </source>
</evidence>
<dbReference type="GO" id="GO:0045259">
    <property type="term" value="C:proton-transporting ATP synthase complex"/>
    <property type="evidence" value="ECO:0007669"/>
    <property type="project" value="UniProtKB-KW"/>
</dbReference>
<dbReference type="AlphaFoldDB" id="A0A5J4J398"/>
<evidence type="ECO:0000313" key="9">
    <source>
        <dbReference type="Proteomes" id="UP000391919"/>
    </source>
</evidence>
<reference evidence="8 9" key="1">
    <citation type="submission" date="2019-09" db="EMBL/GenBank/DDBJ databases">
        <title>Draft genome sequence of Bacillus sp. JC-7.</title>
        <authorList>
            <person name="Tanaka N."/>
            <person name="Shiwa Y."/>
            <person name="Fujita N."/>
            <person name="Tanasupawat S."/>
        </authorList>
    </citation>
    <scope>NUCLEOTIDE SEQUENCE [LARGE SCALE GENOMIC DNA]</scope>
    <source>
        <strain evidence="8 9">JC-7</strain>
    </source>
</reference>
<keyword evidence="3 7" id="KW-0375">Hydrogen ion transport</keyword>
<accession>A0A5J4J398</accession>
<dbReference type="NCBIfam" id="TIGR01145">
    <property type="entry name" value="ATP_synt_delta"/>
    <property type="match status" value="1"/>
</dbReference>
<dbReference type="NCBIfam" id="NF004403">
    <property type="entry name" value="PRK05758.2-4"/>
    <property type="match status" value="1"/>
</dbReference>
<evidence type="ECO:0000256" key="3">
    <source>
        <dbReference type="ARBA" id="ARBA00022781"/>
    </source>
</evidence>
<dbReference type="PRINTS" id="PR00125">
    <property type="entry name" value="ATPASEDELTA"/>
</dbReference>
<dbReference type="RefSeq" id="WP_151680078.1">
    <property type="nucleotide sequence ID" value="NZ_BKZP01000006.1"/>
</dbReference>
<proteinExistence type="inferred from homology"/>
<dbReference type="GO" id="GO:0005886">
    <property type="term" value="C:plasma membrane"/>
    <property type="evidence" value="ECO:0007669"/>
    <property type="project" value="UniProtKB-SubCell"/>
</dbReference>
<keyword evidence="2 7" id="KW-0813">Transport</keyword>
<evidence type="ECO:0000256" key="2">
    <source>
        <dbReference type="ARBA" id="ARBA00022448"/>
    </source>
</evidence>
<comment type="caution">
    <text evidence="8">The sequence shown here is derived from an EMBL/GenBank/DDBJ whole genome shotgun (WGS) entry which is preliminary data.</text>
</comment>